<dbReference type="RefSeq" id="XP_035318006.1">
    <property type="nucleotide sequence ID" value="XM_035466847.1"/>
</dbReference>
<dbReference type="GeneID" id="55971101"/>
<organism evidence="1 2">
    <name type="scientific">Geosmithia morbida</name>
    <dbReference type="NCBI Taxonomy" id="1094350"/>
    <lineage>
        <taxon>Eukaryota</taxon>
        <taxon>Fungi</taxon>
        <taxon>Dikarya</taxon>
        <taxon>Ascomycota</taxon>
        <taxon>Pezizomycotina</taxon>
        <taxon>Sordariomycetes</taxon>
        <taxon>Hypocreomycetidae</taxon>
        <taxon>Hypocreales</taxon>
        <taxon>Bionectriaceae</taxon>
        <taxon>Geosmithia</taxon>
    </lineage>
</organism>
<sequence length="265" mass="30317">MSHAPAVSSPQDHRYASMAATTSLYPGTYRAILRMNKHFASQVKYVIVETYNLGVLHHARFNSNILEEPLPSYLNSVFPGLRGLLALNVPHLCLRGLIIAVAPDAGYLRSPFLYALIDRAIMANLDPKCYTRPNLTDYRNLRDNNSWTIDSAQAHPDRVVLDIMRRRSFLSKLRRHIDVIFVDAGRLHFMASVRSNEIVQWVSELPADQLLLDEDLFRRMFSIDVVQDLLSDLSLELRAAFVDAIRYKFQEVYLRSSTSQITHVD</sequence>
<dbReference type="Proteomes" id="UP000749293">
    <property type="component" value="Unassembled WGS sequence"/>
</dbReference>
<protein>
    <submittedName>
        <fullName evidence="1">Uncharacterized protein</fullName>
    </submittedName>
</protein>
<name>A0A9P4YQU4_9HYPO</name>
<keyword evidence="2" id="KW-1185">Reference proteome</keyword>
<comment type="caution">
    <text evidence="1">The sequence shown here is derived from an EMBL/GenBank/DDBJ whole genome shotgun (WGS) entry which is preliminary data.</text>
</comment>
<evidence type="ECO:0000313" key="2">
    <source>
        <dbReference type="Proteomes" id="UP000749293"/>
    </source>
</evidence>
<evidence type="ECO:0000313" key="1">
    <source>
        <dbReference type="EMBL" id="KAF4119354.1"/>
    </source>
</evidence>
<dbReference type="EMBL" id="JAANYQ010000027">
    <property type="protein sequence ID" value="KAF4119354.1"/>
    <property type="molecule type" value="Genomic_DNA"/>
</dbReference>
<reference evidence="1" key="1">
    <citation type="submission" date="2020-03" db="EMBL/GenBank/DDBJ databases">
        <title>Site-based positive gene gene selection in Geosmithia morbida across the United States reveals a broad range of putative effectors and factors for local host and environmental adapation.</title>
        <authorList>
            <person name="Onufrak A."/>
            <person name="Murdoch R.W."/>
            <person name="Gazis R."/>
            <person name="Huff M."/>
            <person name="Staton M."/>
            <person name="Klingeman W."/>
            <person name="Hadziabdic D."/>
        </authorList>
    </citation>
    <scope>NUCLEOTIDE SEQUENCE</scope>
    <source>
        <strain evidence="1">1262</strain>
    </source>
</reference>
<dbReference type="AlphaFoldDB" id="A0A9P4YQU4"/>
<accession>A0A9P4YQU4</accession>
<proteinExistence type="predicted"/>
<gene>
    <name evidence="1" type="ORF">GMORB2_4873</name>
</gene>